<dbReference type="EMBL" id="CP037452">
    <property type="protein sequence ID" value="QDV50773.1"/>
    <property type="molecule type" value="Genomic_DNA"/>
</dbReference>
<gene>
    <name evidence="1" type="ORF">Enr17x_28170</name>
</gene>
<name>A0A518ICG1_9PLAN</name>
<protein>
    <recommendedName>
        <fullName evidence="3">HEAT repeat protein</fullName>
    </recommendedName>
</protein>
<dbReference type="KEGG" id="gfm:Enr17x_28170"/>
<dbReference type="AlphaFoldDB" id="A0A518ICG1"/>
<dbReference type="InterPro" id="IPR016024">
    <property type="entry name" value="ARM-type_fold"/>
</dbReference>
<reference evidence="1 2" key="1">
    <citation type="submission" date="2019-03" db="EMBL/GenBank/DDBJ databases">
        <title>Deep-cultivation of Planctomycetes and their phenomic and genomic characterization uncovers novel biology.</title>
        <authorList>
            <person name="Wiegand S."/>
            <person name="Jogler M."/>
            <person name="Boedeker C."/>
            <person name="Pinto D."/>
            <person name="Vollmers J."/>
            <person name="Rivas-Marin E."/>
            <person name="Kohn T."/>
            <person name="Peeters S.H."/>
            <person name="Heuer A."/>
            <person name="Rast P."/>
            <person name="Oberbeckmann S."/>
            <person name="Bunk B."/>
            <person name="Jeske O."/>
            <person name="Meyerdierks A."/>
            <person name="Storesund J.E."/>
            <person name="Kallscheuer N."/>
            <person name="Luecker S."/>
            <person name="Lage O.M."/>
            <person name="Pohl T."/>
            <person name="Merkel B.J."/>
            <person name="Hornburger P."/>
            <person name="Mueller R.-W."/>
            <person name="Bruemmer F."/>
            <person name="Labrenz M."/>
            <person name="Spormann A.M."/>
            <person name="Op den Camp H."/>
            <person name="Overmann J."/>
            <person name="Amann R."/>
            <person name="Jetten M.S.M."/>
            <person name="Mascher T."/>
            <person name="Medema M.H."/>
            <person name="Devos D.P."/>
            <person name="Kaster A.-K."/>
            <person name="Ovreas L."/>
            <person name="Rohde M."/>
            <person name="Galperin M.Y."/>
            <person name="Jogler C."/>
        </authorList>
    </citation>
    <scope>NUCLEOTIDE SEQUENCE [LARGE SCALE GENOMIC DNA]</scope>
    <source>
        <strain evidence="1 2">Enr17</strain>
    </source>
</reference>
<dbReference type="SUPFAM" id="SSF48371">
    <property type="entry name" value="ARM repeat"/>
    <property type="match status" value="1"/>
</dbReference>
<accession>A0A518ICG1</accession>
<organism evidence="1 2">
    <name type="scientific">Gimesia fumaroli</name>
    <dbReference type="NCBI Taxonomy" id="2527976"/>
    <lineage>
        <taxon>Bacteria</taxon>
        <taxon>Pseudomonadati</taxon>
        <taxon>Planctomycetota</taxon>
        <taxon>Planctomycetia</taxon>
        <taxon>Planctomycetales</taxon>
        <taxon>Planctomycetaceae</taxon>
        <taxon>Gimesia</taxon>
    </lineage>
</organism>
<dbReference type="Proteomes" id="UP000318313">
    <property type="component" value="Chromosome"/>
</dbReference>
<keyword evidence="2" id="KW-1185">Reference proteome</keyword>
<evidence type="ECO:0008006" key="3">
    <source>
        <dbReference type="Google" id="ProtNLM"/>
    </source>
</evidence>
<dbReference type="OrthoDB" id="83685at2"/>
<evidence type="ECO:0000313" key="1">
    <source>
        <dbReference type="EMBL" id="QDV50773.1"/>
    </source>
</evidence>
<evidence type="ECO:0000313" key="2">
    <source>
        <dbReference type="Proteomes" id="UP000318313"/>
    </source>
</evidence>
<dbReference type="RefSeq" id="WP_145309514.1">
    <property type="nucleotide sequence ID" value="NZ_CP037452.1"/>
</dbReference>
<sequence length="606" mass="67747">MSIAVLNQVYDETRRLAIAGSNLAVQDFRLKKLISPLEKSAEKAPVFGQVAKAIEKLIGATQKESAQALLDLASLVSAILYTQGQTVLEGPLEEIESCELGNQSTQVSARVMKPLIEALMTTGSGRLETVRDAYQQGAFNDLRIINLAVKALDDVYSELADFVAEKVLPQYGTAIVPLIKDSINIKGRGGDVRRLKALHQQDPGLARPIVLDAFENGSKEMKIAALACLGDTDEDLPHLHEQAKSRSKDVRRVAFERLSRFTDAATVALFTKALNSADVELVVSPISQNESPQLLKLVHDSIETQSSEFLTGKAKTKRGKELQQLSTLLTALYGRSDIKTLSIVESLFDQRAELLKLKGTPVSGSNVLEHLTEIMLNSKSKKLRKRLIESRDEFRGRDFSNSFVAAVMICKPAEVYSLFSSYYLVKGKPKGIAKERQEIIQNTFSFNADTWDYYASTISYYRFPTIKEGSGSKVKWDPKWIAAAVEQDDLESVTELATRKDKAIHAYLEKKYEQELKARQTHHHDLLMILAAMIETKHGKAVDYWIQTLQKHASKEGWYYVYYLSSLIPFFSSSAVKKIEAIIPELPETLADQILERLITLKTKKK</sequence>
<proteinExistence type="predicted"/>